<dbReference type="Proteomes" id="UP000632659">
    <property type="component" value="Unassembled WGS sequence"/>
</dbReference>
<dbReference type="PANTHER" id="PTHR10587:SF128">
    <property type="entry name" value="POLYSACCHARIDE DEACETYLASE PDAB-RELATED"/>
    <property type="match status" value="1"/>
</dbReference>
<name>A0A8J6PLX1_9FIRM</name>
<comment type="caution">
    <text evidence="2">The sequence shown here is derived from an EMBL/GenBank/DDBJ whole genome shotgun (WGS) entry which is preliminary data.</text>
</comment>
<keyword evidence="3" id="KW-1185">Reference proteome</keyword>
<evidence type="ECO:0000313" key="3">
    <source>
        <dbReference type="Proteomes" id="UP000632659"/>
    </source>
</evidence>
<accession>A0A8J6PLX1</accession>
<dbReference type="RefSeq" id="WP_154825355.1">
    <property type="nucleotide sequence ID" value="NZ_JACRTL010000010.1"/>
</dbReference>
<proteinExistence type="predicted"/>
<protein>
    <submittedName>
        <fullName evidence="2">Polysaccharide deacetylase family protein</fullName>
    </submittedName>
</protein>
<dbReference type="EMBL" id="JACRTL010000010">
    <property type="protein sequence ID" value="MBC8612020.1"/>
    <property type="molecule type" value="Genomic_DNA"/>
</dbReference>
<dbReference type="InterPro" id="IPR011330">
    <property type="entry name" value="Glyco_hydro/deAcase_b/a-brl"/>
</dbReference>
<dbReference type="GO" id="GO:0005975">
    <property type="term" value="P:carbohydrate metabolic process"/>
    <property type="evidence" value="ECO:0007669"/>
    <property type="project" value="InterPro"/>
</dbReference>
<dbReference type="GO" id="GO:0016020">
    <property type="term" value="C:membrane"/>
    <property type="evidence" value="ECO:0007669"/>
    <property type="project" value="TreeGrafter"/>
</dbReference>
<dbReference type="SUPFAM" id="SSF88713">
    <property type="entry name" value="Glycoside hydrolase/deacetylase"/>
    <property type="match status" value="1"/>
</dbReference>
<dbReference type="InterPro" id="IPR050248">
    <property type="entry name" value="Polysacc_deacetylase_ArnD"/>
</dbReference>
<gene>
    <name evidence="2" type="ORF">H8702_13060</name>
</gene>
<dbReference type="PROSITE" id="PS51677">
    <property type="entry name" value="NODB"/>
    <property type="match status" value="1"/>
</dbReference>
<dbReference type="AlphaFoldDB" id="A0A8J6PLX1"/>
<dbReference type="InterPro" id="IPR002509">
    <property type="entry name" value="NODB_dom"/>
</dbReference>
<sequence length="252" mass="28026">MRYHIVGKRELCLGLLGIIAFCSFALIGVRETTLQVAGSMRSLPIYSVETQSREVSLGINCAWGNGDIPEILDTLDQYNVKATFFLVGDWCEKYPDSVKQIADRGHELGNHSDSHPDMTGLGREQIVKELEGCSEKVEAITGEKPRLFRAPSGAYNNLVIDTARELGYEAIQWDCDSLDWKGLGVDDMRQRIQRSLNPGSIMLFHNDTKSTAKALPQIITDLQEDGYQIVPVGELILSGETHIDHTGRQFAD</sequence>
<organism evidence="2 3">
    <name type="scientific">Massiliimalia timonensis</name>
    <dbReference type="NCBI Taxonomy" id="1987501"/>
    <lineage>
        <taxon>Bacteria</taxon>
        <taxon>Bacillati</taxon>
        <taxon>Bacillota</taxon>
        <taxon>Clostridia</taxon>
        <taxon>Eubacteriales</taxon>
        <taxon>Oscillospiraceae</taxon>
        <taxon>Massiliimalia</taxon>
    </lineage>
</organism>
<feature type="domain" description="NodB homology" evidence="1">
    <location>
        <begin position="53"/>
        <end position="230"/>
    </location>
</feature>
<dbReference type="GO" id="GO:0016810">
    <property type="term" value="F:hydrolase activity, acting on carbon-nitrogen (but not peptide) bonds"/>
    <property type="evidence" value="ECO:0007669"/>
    <property type="project" value="InterPro"/>
</dbReference>
<reference evidence="2" key="1">
    <citation type="submission" date="2020-08" db="EMBL/GenBank/DDBJ databases">
        <title>Genome public.</title>
        <authorList>
            <person name="Liu C."/>
            <person name="Sun Q."/>
        </authorList>
    </citation>
    <scope>NUCLEOTIDE SEQUENCE</scope>
    <source>
        <strain evidence="2">NSJ-15</strain>
    </source>
</reference>
<dbReference type="PANTHER" id="PTHR10587">
    <property type="entry name" value="GLYCOSYL TRANSFERASE-RELATED"/>
    <property type="match status" value="1"/>
</dbReference>
<dbReference type="Pfam" id="PF01522">
    <property type="entry name" value="Polysacc_deac_1"/>
    <property type="match status" value="1"/>
</dbReference>
<evidence type="ECO:0000313" key="2">
    <source>
        <dbReference type="EMBL" id="MBC8612020.1"/>
    </source>
</evidence>
<evidence type="ECO:0000259" key="1">
    <source>
        <dbReference type="PROSITE" id="PS51677"/>
    </source>
</evidence>
<dbReference type="Gene3D" id="3.20.20.370">
    <property type="entry name" value="Glycoside hydrolase/deacetylase"/>
    <property type="match status" value="1"/>
</dbReference>